<evidence type="ECO:0000313" key="1">
    <source>
        <dbReference type="EMBL" id="MPM71578.1"/>
    </source>
</evidence>
<dbReference type="AlphaFoldDB" id="A0A645C2J2"/>
<accession>A0A645C2J2</accession>
<gene>
    <name evidence="1" type="ORF">SDC9_118546</name>
</gene>
<proteinExistence type="predicted"/>
<comment type="caution">
    <text evidence="1">The sequence shown here is derived from an EMBL/GenBank/DDBJ whole genome shotgun (WGS) entry which is preliminary data.</text>
</comment>
<sequence length="193" mass="22247">MVLEEDGKETKYKRVTPPENLRKNIVGLWEYDDGVITEFTTGGILLDSRLSNDEQVYYSILSDYTIALYHDSQKQDFFGFIGCISSGKDIMVLGRQGDEPDRELKKLPGHQNLATDILGLWKQDGDDENLLEFVNNGTYIQHLTNTINEYQVISDNSIIMDGQYVNVIKISKNELMVRQWDTEYFDEIVTFVK</sequence>
<organism evidence="1">
    <name type="scientific">bioreactor metagenome</name>
    <dbReference type="NCBI Taxonomy" id="1076179"/>
    <lineage>
        <taxon>unclassified sequences</taxon>
        <taxon>metagenomes</taxon>
        <taxon>ecological metagenomes</taxon>
    </lineage>
</organism>
<protein>
    <submittedName>
        <fullName evidence="1">Uncharacterized protein</fullName>
    </submittedName>
</protein>
<name>A0A645C2J2_9ZZZZ</name>
<reference evidence="1" key="1">
    <citation type="submission" date="2019-08" db="EMBL/GenBank/DDBJ databases">
        <authorList>
            <person name="Kucharzyk K."/>
            <person name="Murdoch R.W."/>
            <person name="Higgins S."/>
            <person name="Loffler F."/>
        </authorList>
    </citation>
    <scope>NUCLEOTIDE SEQUENCE</scope>
</reference>
<dbReference type="EMBL" id="VSSQ01024202">
    <property type="protein sequence ID" value="MPM71578.1"/>
    <property type="molecule type" value="Genomic_DNA"/>
</dbReference>